<accession>A0A1C0ADW3</accession>
<keyword evidence="3" id="KW-1185">Reference proteome</keyword>
<organism evidence="2 3">
    <name type="scientific">Criibacterium bergeronii</name>
    <dbReference type="NCBI Taxonomy" id="1871336"/>
    <lineage>
        <taxon>Bacteria</taxon>
        <taxon>Bacillati</taxon>
        <taxon>Bacillota</taxon>
        <taxon>Clostridia</taxon>
        <taxon>Peptostreptococcales</taxon>
        <taxon>Filifactoraceae</taxon>
        <taxon>Criibacterium</taxon>
    </lineage>
</organism>
<dbReference type="Proteomes" id="UP000093352">
    <property type="component" value="Unassembled WGS sequence"/>
</dbReference>
<evidence type="ECO:0000313" key="3">
    <source>
        <dbReference type="Proteomes" id="UP000093352"/>
    </source>
</evidence>
<protein>
    <recommendedName>
        <fullName evidence="1">TerD domain-containing protein</fullName>
    </recommendedName>
</protein>
<proteinExistence type="predicted"/>
<evidence type="ECO:0000313" key="2">
    <source>
        <dbReference type="EMBL" id="RDY21486.1"/>
    </source>
</evidence>
<reference evidence="2 3" key="1">
    <citation type="journal article" date="2016" name="Genome Announc.">
        <title>Draft Genome Sequence of Criibacterium bergeronii gen. nov., sp. nov., Strain CCRI-22567T, Isolated from a Vaginal Sample from a Woman with Bacterial Vaginosis.</title>
        <authorList>
            <person name="Maheux A.F."/>
            <person name="Berube E."/>
            <person name="Boudreau D.K."/>
            <person name="Raymond F."/>
            <person name="Corbeil J."/>
            <person name="Roy P.H."/>
            <person name="Boissinot M."/>
            <person name="Omar R.F."/>
        </authorList>
    </citation>
    <scope>NUCLEOTIDE SEQUENCE [LARGE SCALE GENOMIC DNA]</scope>
    <source>
        <strain evidence="2 3">CCRI-22567</strain>
    </source>
</reference>
<dbReference type="RefSeq" id="WP_068913507.1">
    <property type="nucleotide sequence ID" value="NZ_MBEW02000007.1"/>
</dbReference>
<dbReference type="Pfam" id="PF02342">
    <property type="entry name" value="TerD"/>
    <property type="match status" value="1"/>
</dbReference>
<evidence type="ECO:0000259" key="1">
    <source>
        <dbReference type="Pfam" id="PF02342"/>
    </source>
</evidence>
<dbReference type="AlphaFoldDB" id="A0A1C0ADW3"/>
<dbReference type="EMBL" id="MBEW02000007">
    <property type="protein sequence ID" value="RDY21486.1"/>
    <property type="molecule type" value="Genomic_DNA"/>
</dbReference>
<dbReference type="Gene3D" id="2.60.60.30">
    <property type="entry name" value="sav2460 like domains"/>
    <property type="match status" value="1"/>
</dbReference>
<sequence>MYVKHEVLDESDLLYSTIECKSATEEKNFDVDLMAAILDKRGLLVNERDLIFYNNHSSRTGALFHISDNQSVDKKNITKETILINLSKLPTYCKYIRFIAVKSAGVKNICSIDFSIGKRKLVFDIDGQELYHKSMSDCDYEVCYLFEIVKNSGVFTFNLAMKNCNMNFNQLLCKYNILNG</sequence>
<name>A0A1C0ADW3_9FIRM</name>
<dbReference type="InterPro" id="IPR003325">
    <property type="entry name" value="TerD"/>
</dbReference>
<dbReference type="STRING" id="1871336.BBG48_06210"/>
<feature type="domain" description="TerD" evidence="1">
    <location>
        <begin position="23"/>
        <end position="101"/>
    </location>
</feature>
<gene>
    <name evidence="2" type="ORF">BBG48_005060</name>
</gene>
<comment type="caution">
    <text evidence="2">The sequence shown here is derived from an EMBL/GenBank/DDBJ whole genome shotgun (WGS) entry which is preliminary data.</text>
</comment>
<dbReference type="CDD" id="cd06974">
    <property type="entry name" value="TerD_like"/>
    <property type="match status" value="1"/>
</dbReference>